<evidence type="ECO:0000313" key="1">
    <source>
        <dbReference type="EMBL" id="TLP55535.1"/>
    </source>
</evidence>
<dbReference type="Pfam" id="PF01527">
    <property type="entry name" value="HTH_Tnp_1"/>
    <property type="match status" value="1"/>
</dbReference>
<name>A0ABY2UNP3_9RHOB</name>
<dbReference type="Gene3D" id="1.10.10.10">
    <property type="entry name" value="Winged helix-like DNA-binding domain superfamily/Winged helix DNA-binding domain"/>
    <property type="match status" value="1"/>
</dbReference>
<dbReference type="InterPro" id="IPR002514">
    <property type="entry name" value="Transposase_8"/>
</dbReference>
<accession>A0ABY2UNP3</accession>
<dbReference type="EMBL" id="VAUA01000015">
    <property type="protein sequence ID" value="TLP55535.1"/>
    <property type="molecule type" value="Genomic_DNA"/>
</dbReference>
<dbReference type="InterPro" id="IPR036388">
    <property type="entry name" value="WH-like_DNA-bd_sf"/>
</dbReference>
<evidence type="ECO:0000313" key="2">
    <source>
        <dbReference type="Proteomes" id="UP000305041"/>
    </source>
</evidence>
<comment type="caution">
    <text evidence="1">The sequence shown here is derived from an EMBL/GenBank/DDBJ whole genome shotgun (WGS) entry which is preliminary data.</text>
</comment>
<proteinExistence type="predicted"/>
<organism evidence="1 2">
    <name type="scientific">Parasedimentitalea maritima</name>
    <dbReference type="NCBI Taxonomy" id="2578117"/>
    <lineage>
        <taxon>Bacteria</taxon>
        <taxon>Pseudomonadati</taxon>
        <taxon>Pseudomonadota</taxon>
        <taxon>Alphaproteobacteria</taxon>
        <taxon>Rhodobacterales</taxon>
        <taxon>Paracoccaceae</taxon>
        <taxon>Parasedimentitalea</taxon>
    </lineage>
</organism>
<keyword evidence="2" id="KW-1185">Reference proteome</keyword>
<reference evidence="1 2" key="1">
    <citation type="submission" date="2019-05" db="EMBL/GenBank/DDBJ databases">
        <title>Draft genome sequence of Pelagicola sp. DSW4-44.</title>
        <authorList>
            <person name="Oh J."/>
        </authorList>
    </citation>
    <scope>NUCLEOTIDE SEQUENCE [LARGE SCALE GENOMIC DNA]</scope>
    <source>
        <strain evidence="1 2">DSW4-44</strain>
    </source>
</reference>
<dbReference type="InterPro" id="IPR010921">
    <property type="entry name" value="Trp_repressor/repl_initiator"/>
</dbReference>
<protein>
    <submittedName>
        <fullName evidence="1">Transposase</fullName>
    </submittedName>
</protein>
<dbReference type="Proteomes" id="UP000305041">
    <property type="component" value="Unassembled WGS sequence"/>
</dbReference>
<dbReference type="SUPFAM" id="SSF48295">
    <property type="entry name" value="TrpR-like"/>
    <property type="match status" value="1"/>
</dbReference>
<gene>
    <name evidence="1" type="ORF">FEE96_22745</name>
</gene>
<dbReference type="RefSeq" id="WP_138165412.1">
    <property type="nucleotide sequence ID" value="NZ_VAUA01000015.1"/>
</dbReference>
<sequence>MTKRKNHSPDFKAKVALEAIREEMTMAELSKKYGVHPTQIGTWKRAAVKNMAAGFSKRGGDPVHADDAAIDKLHSKIGQLVVERDFLKRAWDR</sequence>